<organism evidence="1">
    <name type="scientific">Rhizophagus irregularis (strain DAOM 181602 / DAOM 197198 / MUCL 43194)</name>
    <name type="common">Arbuscular mycorrhizal fungus</name>
    <name type="synonym">Glomus intraradices</name>
    <dbReference type="NCBI Taxonomy" id="747089"/>
    <lineage>
        <taxon>Eukaryota</taxon>
        <taxon>Fungi</taxon>
        <taxon>Fungi incertae sedis</taxon>
        <taxon>Mucoromycota</taxon>
        <taxon>Glomeromycotina</taxon>
        <taxon>Glomeromycetes</taxon>
        <taxon>Glomerales</taxon>
        <taxon>Glomeraceae</taxon>
        <taxon>Rhizophagus</taxon>
    </lineage>
</organism>
<sequence>MQNSGYTDNPTDIRIISVKSNLDKFYNAGQIIFCGTAIAKNGNDHLTKA</sequence>
<reference evidence="1" key="1">
    <citation type="submission" date="2013-07" db="EMBL/GenBank/DDBJ databases">
        <title>The genome of an arbuscular mycorrhizal fungus provides insights into the evolution of the oldest plant symbiosis.</title>
        <authorList>
            <consortium name="DOE Joint Genome Institute"/>
            <person name="Tisserant E."/>
            <person name="Malbreil M."/>
            <person name="Kuo A."/>
            <person name="Kohler A."/>
            <person name="Symeonidi A."/>
            <person name="Balestrini R."/>
            <person name="Charron P."/>
            <person name="Duensing N."/>
            <person name="Frei-dit-Frey N."/>
            <person name="Gianinazzi-Pearson V."/>
            <person name="Gilbert B."/>
            <person name="Handa Y."/>
            <person name="Hijri M."/>
            <person name="Kaul R."/>
            <person name="Kawaguchi M."/>
            <person name="Krajinski F."/>
            <person name="Lammers P."/>
            <person name="Lapierre D."/>
            <person name="Masclaux F.G."/>
            <person name="Murat C."/>
            <person name="Morin E."/>
            <person name="Ndikumana S."/>
            <person name="Pagni M."/>
            <person name="Petitpierre D."/>
            <person name="Requena N."/>
            <person name="Rosikiewicz P."/>
            <person name="Riley R."/>
            <person name="Saito K."/>
            <person name="San Clemente H."/>
            <person name="Shapiro H."/>
            <person name="van Tuinen D."/>
            <person name="Becard G."/>
            <person name="Bonfante P."/>
            <person name="Paszkowski U."/>
            <person name="Shachar-Hill Y."/>
            <person name="Young J.P."/>
            <person name="Sanders I.R."/>
            <person name="Henrissat B."/>
            <person name="Rensing S.A."/>
            <person name="Grigoriev I.V."/>
            <person name="Corradi N."/>
            <person name="Roux C."/>
            <person name="Martin F."/>
        </authorList>
    </citation>
    <scope>NUCLEOTIDE SEQUENCE</scope>
    <source>
        <strain evidence="1">DAOM 197198</strain>
    </source>
</reference>
<dbReference type="HOGENOM" id="CLU_3143770_0_0_1"/>
<proteinExistence type="predicted"/>
<protein>
    <submittedName>
        <fullName evidence="1">Uncharacterized protein</fullName>
    </submittedName>
</protein>
<accession>U9T6Q6</accession>
<evidence type="ECO:0000313" key="1">
    <source>
        <dbReference type="EMBL" id="ESA01978.1"/>
    </source>
</evidence>
<gene>
    <name evidence="1" type="ORF">GLOINDRAFT_742</name>
</gene>
<name>U9T6Q6_RHIID</name>
<dbReference type="AlphaFoldDB" id="U9T6Q6"/>
<dbReference type="EMBL" id="KI296051">
    <property type="protein sequence ID" value="ESA01978.1"/>
    <property type="molecule type" value="Genomic_DNA"/>
</dbReference>